<keyword evidence="3" id="KW-0808">Transferase</keyword>
<feature type="domain" description="Histidine kinase" evidence="10">
    <location>
        <begin position="371"/>
        <end position="464"/>
    </location>
</feature>
<comment type="subcellular location">
    <subcellularLocation>
        <location evidence="1">Cell membrane</location>
        <topology evidence="1">Multi-pass membrane protein</topology>
    </subcellularLocation>
</comment>
<keyword evidence="6 9" id="KW-1133">Transmembrane helix</keyword>
<evidence type="ECO:0000256" key="1">
    <source>
        <dbReference type="ARBA" id="ARBA00004651"/>
    </source>
</evidence>
<dbReference type="PANTHER" id="PTHR24421">
    <property type="entry name" value="NITRATE/NITRITE SENSOR PROTEIN NARX-RELATED"/>
    <property type="match status" value="1"/>
</dbReference>
<dbReference type="Pfam" id="PF02518">
    <property type="entry name" value="HATPase_c"/>
    <property type="match status" value="1"/>
</dbReference>
<dbReference type="Pfam" id="PF07730">
    <property type="entry name" value="HisKA_3"/>
    <property type="match status" value="1"/>
</dbReference>
<evidence type="ECO:0000256" key="5">
    <source>
        <dbReference type="ARBA" id="ARBA00022777"/>
    </source>
</evidence>
<dbReference type="Gene3D" id="1.20.5.1930">
    <property type="match status" value="1"/>
</dbReference>
<comment type="caution">
    <text evidence="11">The sequence shown here is derived from an EMBL/GenBank/DDBJ whole genome shotgun (WGS) entry which is preliminary data.</text>
</comment>
<dbReference type="Pfam" id="PF13492">
    <property type="entry name" value="GAF_3"/>
    <property type="match status" value="1"/>
</dbReference>
<dbReference type="InterPro" id="IPR011712">
    <property type="entry name" value="Sig_transdc_His_kin_sub3_dim/P"/>
</dbReference>
<dbReference type="Gene3D" id="3.30.565.10">
    <property type="entry name" value="Histidine kinase-like ATPase, C-terminal domain"/>
    <property type="match status" value="1"/>
</dbReference>
<dbReference type="GO" id="GO:0005886">
    <property type="term" value="C:plasma membrane"/>
    <property type="evidence" value="ECO:0007669"/>
    <property type="project" value="UniProtKB-SubCell"/>
</dbReference>
<evidence type="ECO:0000256" key="3">
    <source>
        <dbReference type="ARBA" id="ARBA00022679"/>
    </source>
</evidence>
<evidence type="ECO:0000256" key="8">
    <source>
        <dbReference type="ARBA" id="ARBA00023136"/>
    </source>
</evidence>
<sequence length="468" mass="51773">MGGYGAYAAGSVLLSAFLFGSMAGLSSATIVAIFFVMTRYFAPAPDLVVASTGYGLLVDSTYIAVLYIVAVFFAQVSLIIKRLKDTALRLEENIDTLSSIYDVASMISSKFFLDDILESVVDQAKRIIKTDKTVLHLIDIDERKRALSRHMVAVRGSRSEHPESWWRTQIEDIAEEVMASGHERLIARAPEGAGGAGSWLLCVPVKVKDRSVGLLSAMNSYDNGFTENDIEALKILASFAAVAIENARLINRAQLLLVADERNRIAKEMHDGLAQSLFSLVLNLQVCRKKIDDDPQSVKEKMGEMQTVASQGMAELRRYIYDLRPKNLEDMGLIGAIGFHMEEINKLNGSAGRLRTYGKRRSLPPRAESAIYRVVQEATNNIVKHAKVDNFTVSLKYLEDRVELLIRDKGQGFDVESALMAAEKRKTFGLMSMRERIVEQGGELRIESDPEGGTAIRVSLPVEEICVG</sequence>
<dbReference type="PANTHER" id="PTHR24421:SF37">
    <property type="entry name" value="SENSOR HISTIDINE KINASE NARS"/>
    <property type="match status" value="1"/>
</dbReference>
<dbReference type="InterPro" id="IPR003018">
    <property type="entry name" value="GAF"/>
</dbReference>
<evidence type="ECO:0000256" key="7">
    <source>
        <dbReference type="ARBA" id="ARBA00023012"/>
    </source>
</evidence>
<dbReference type="PROSITE" id="PS50109">
    <property type="entry name" value="HIS_KIN"/>
    <property type="match status" value="1"/>
</dbReference>
<dbReference type="InterPro" id="IPR036890">
    <property type="entry name" value="HATPase_C_sf"/>
</dbReference>
<evidence type="ECO:0000256" key="4">
    <source>
        <dbReference type="ARBA" id="ARBA00022692"/>
    </source>
</evidence>
<proteinExistence type="predicted"/>
<evidence type="ECO:0000256" key="6">
    <source>
        <dbReference type="ARBA" id="ARBA00022989"/>
    </source>
</evidence>
<gene>
    <name evidence="11" type="ORF">A2074_02285</name>
</gene>
<dbReference type="SMART" id="SM00065">
    <property type="entry name" value="GAF"/>
    <property type="match status" value="1"/>
</dbReference>
<feature type="transmembrane region" description="Helical" evidence="9">
    <location>
        <begin position="12"/>
        <end position="42"/>
    </location>
</feature>
<protein>
    <recommendedName>
        <fullName evidence="10">Histidine kinase domain-containing protein</fullName>
    </recommendedName>
</protein>
<dbReference type="SUPFAM" id="SSF55874">
    <property type="entry name" value="ATPase domain of HSP90 chaperone/DNA topoisomerase II/histidine kinase"/>
    <property type="match status" value="1"/>
</dbReference>
<evidence type="ECO:0000256" key="9">
    <source>
        <dbReference type="SAM" id="Phobius"/>
    </source>
</evidence>
<dbReference type="InterPro" id="IPR005467">
    <property type="entry name" value="His_kinase_dom"/>
</dbReference>
<keyword evidence="8 9" id="KW-0472">Membrane</keyword>
<dbReference type="EMBL" id="MELI01000062">
    <property type="protein sequence ID" value="OFW33623.1"/>
    <property type="molecule type" value="Genomic_DNA"/>
</dbReference>
<dbReference type="GO" id="GO:0046983">
    <property type="term" value="F:protein dimerization activity"/>
    <property type="evidence" value="ECO:0007669"/>
    <property type="project" value="InterPro"/>
</dbReference>
<keyword evidence="7" id="KW-0902">Two-component regulatory system</keyword>
<name>A0A1F2USI9_9ACTN</name>
<keyword evidence="2" id="KW-1003">Cell membrane</keyword>
<accession>A0A1F2USI9</accession>
<dbReference type="SUPFAM" id="SSF55781">
    <property type="entry name" value="GAF domain-like"/>
    <property type="match status" value="1"/>
</dbReference>
<dbReference type="Gene3D" id="3.30.450.40">
    <property type="match status" value="1"/>
</dbReference>
<keyword evidence="5" id="KW-0418">Kinase</keyword>
<evidence type="ECO:0000256" key="2">
    <source>
        <dbReference type="ARBA" id="ARBA00022475"/>
    </source>
</evidence>
<evidence type="ECO:0000313" key="12">
    <source>
        <dbReference type="Proteomes" id="UP000178086"/>
    </source>
</evidence>
<dbReference type="GO" id="GO:0000155">
    <property type="term" value="F:phosphorelay sensor kinase activity"/>
    <property type="evidence" value="ECO:0007669"/>
    <property type="project" value="InterPro"/>
</dbReference>
<dbReference type="InterPro" id="IPR050482">
    <property type="entry name" value="Sensor_HK_TwoCompSys"/>
</dbReference>
<dbReference type="AlphaFoldDB" id="A0A1F2USI9"/>
<organism evidence="11 12">
    <name type="scientific">Candidatus Aquicultor primus</name>
    <dbReference type="NCBI Taxonomy" id="1797195"/>
    <lineage>
        <taxon>Bacteria</taxon>
        <taxon>Bacillati</taxon>
        <taxon>Actinomycetota</taxon>
        <taxon>Candidatus Aquicultoria</taxon>
        <taxon>Candidatus Aquicultorales</taxon>
        <taxon>Candidatus Aquicultoraceae</taxon>
        <taxon>Candidatus Aquicultor</taxon>
    </lineage>
</organism>
<dbReference type="InterPro" id="IPR029016">
    <property type="entry name" value="GAF-like_dom_sf"/>
</dbReference>
<dbReference type="CDD" id="cd16917">
    <property type="entry name" value="HATPase_UhpB-NarQ-NarX-like"/>
    <property type="match status" value="1"/>
</dbReference>
<dbReference type="Proteomes" id="UP000178086">
    <property type="component" value="Unassembled WGS sequence"/>
</dbReference>
<evidence type="ECO:0000259" key="10">
    <source>
        <dbReference type="PROSITE" id="PS50109"/>
    </source>
</evidence>
<reference evidence="11 12" key="1">
    <citation type="journal article" date="2016" name="Nat. Commun.">
        <title>Thousands of microbial genomes shed light on interconnected biogeochemical processes in an aquifer system.</title>
        <authorList>
            <person name="Anantharaman K."/>
            <person name="Brown C.T."/>
            <person name="Hug L.A."/>
            <person name="Sharon I."/>
            <person name="Castelle C.J."/>
            <person name="Probst A.J."/>
            <person name="Thomas B.C."/>
            <person name="Singh A."/>
            <person name="Wilkins M.J."/>
            <person name="Karaoz U."/>
            <person name="Brodie E.L."/>
            <person name="Williams K.H."/>
            <person name="Hubbard S.S."/>
            <person name="Banfield J.F."/>
        </authorList>
    </citation>
    <scope>NUCLEOTIDE SEQUENCE [LARGE SCALE GENOMIC DNA]</scope>
</reference>
<evidence type="ECO:0000313" key="11">
    <source>
        <dbReference type="EMBL" id="OFW33623.1"/>
    </source>
</evidence>
<dbReference type="SMART" id="SM00387">
    <property type="entry name" value="HATPase_c"/>
    <property type="match status" value="1"/>
</dbReference>
<keyword evidence="4 9" id="KW-0812">Transmembrane</keyword>
<dbReference type="InterPro" id="IPR003594">
    <property type="entry name" value="HATPase_dom"/>
</dbReference>